<name>A0A0D2BNK1_9EURO</name>
<proteinExistence type="predicted"/>
<feature type="region of interest" description="Disordered" evidence="1">
    <location>
        <begin position="30"/>
        <end position="59"/>
    </location>
</feature>
<organism evidence="2 3">
    <name type="scientific">Exophiala xenobiotica</name>
    <dbReference type="NCBI Taxonomy" id="348802"/>
    <lineage>
        <taxon>Eukaryota</taxon>
        <taxon>Fungi</taxon>
        <taxon>Dikarya</taxon>
        <taxon>Ascomycota</taxon>
        <taxon>Pezizomycotina</taxon>
        <taxon>Eurotiomycetes</taxon>
        <taxon>Chaetothyriomycetidae</taxon>
        <taxon>Chaetothyriales</taxon>
        <taxon>Herpotrichiellaceae</taxon>
        <taxon>Exophiala</taxon>
    </lineage>
</organism>
<accession>A0A0D2BNK1</accession>
<dbReference type="GeneID" id="25328449"/>
<dbReference type="Proteomes" id="UP000054342">
    <property type="component" value="Unassembled WGS sequence"/>
</dbReference>
<dbReference type="HOGENOM" id="CLU_2306172_0_0_1"/>
<dbReference type="AlphaFoldDB" id="A0A0D2BNK1"/>
<dbReference type="RefSeq" id="XP_013314745.1">
    <property type="nucleotide sequence ID" value="XM_013459291.1"/>
</dbReference>
<evidence type="ECO:0000256" key="1">
    <source>
        <dbReference type="SAM" id="MobiDB-lite"/>
    </source>
</evidence>
<evidence type="ECO:0000313" key="2">
    <source>
        <dbReference type="EMBL" id="KIW54161.1"/>
    </source>
</evidence>
<sequence length="100" mass="10698">MSITQQPSLSNNAGSSMAFVRGIVGGIYPARPPAHGDNGPISAGEQQRRSSSPIPPRIGDLIGGARFPFSRRCEIPDLLPRCDFPDHVFGRTPGWVLLSS</sequence>
<evidence type="ECO:0000313" key="3">
    <source>
        <dbReference type="Proteomes" id="UP000054342"/>
    </source>
</evidence>
<gene>
    <name evidence="2" type="ORF">PV05_06541</name>
</gene>
<dbReference type="EMBL" id="KN847320">
    <property type="protein sequence ID" value="KIW54161.1"/>
    <property type="molecule type" value="Genomic_DNA"/>
</dbReference>
<reference evidence="2 3" key="1">
    <citation type="submission" date="2015-01" db="EMBL/GenBank/DDBJ databases">
        <title>The Genome Sequence of Exophiala xenobiotica CBS118157.</title>
        <authorList>
            <consortium name="The Broad Institute Genomics Platform"/>
            <person name="Cuomo C."/>
            <person name="de Hoog S."/>
            <person name="Gorbushina A."/>
            <person name="Stielow B."/>
            <person name="Teixiera M."/>
            <person name="Abouelleil A."/>
            <person name="Chapman S.B."/>
            <person name="Priest M."/>
            <person name="Young S.K."/>
            <person name="Wortman J."/>
            <person name="Nusbaum C."/>
            <person name="Birren B."/>
        </authorList>
    </citation>
    <scope>NUCLEOTIDE SEQUENCE [LARGE SCALE GENOMIC DNA]</scope>
    <source>
        <strain evidence="2 3">CBS 118157</strain>
    </source>
</reference>
<protein>
    <submittedName>
        <fullName evidence="2">Uncharacterized protein</fullName>
    </submittedName>
</protein>
<keyword evidence="3" id="KW-1185">Reference proteome</keyword>